<reference evidence="1" key="1">
    <citation type="journal article" date="2012" name="Nature">
        <title>The tomato genome sequence provides insights into fleshy fruit evolution.</title>
        <authorList>
            <consortium name="Tomato Genome Consortium"/>
        </authorList>
    </citation>
    <scope>NUCLEOTIDE SEQUENCE [LARGE SCALE GENOMIC DNA]</scope>
    <source>
        <strain evidence="1">cv. Heinz 1706</strain>
    </source>
</reference>
<keyword evidence="2" id="KW-1185">Reference proteome</keyword>
<name>A0A3Q7HFD3_SOLLC</name>
<dbReference type="EnsemblPlants" id="Solyc07g064615.1.1">
    <property type="protein sequence ID" value="Solyc07g064615.1.1"/>
    <property type="gene ID" value="Solyc07g064615.1"/>
</dbReference>
<proteinExistence type="predicted"/>
<reference evidence="1" key="2">
    <citation type="submission" date="2019-01" db="UniProtKB">
        <authorList>
            <consortium name="EnsemblPlants"/>
        </authorList>
    </citation>
    <scope>IDENTIFICATION</scope>
    <source>
        <strain evidence="1">cv. Heinz 1706</strain>
    </source>
</reference>
<dbReference type="Gramene" id="Solyc07g064615.1.1">
    <property type="protein sequence ID" value="Solyc07g064615.1.1"/>
    <property type="gene ID" value="Solyc07g064615.1"/>
</dbReference>
<organism evidence="1">
    <name type="scientific">Solanum lycopersicum</name>
    <name type="common">Tomato</name>
    <name type="synonym">Lycopersicon esculentum</name>
    <dbReference type="NCBI Taxonomy" id="4081"/>
    <lineage>
        <taxon>Eukaryota</taxon>
        <taxon>Viridiplantae</taxon>
        <taxon>Streptophyta</taxon>
        <taxon>Embryophyta</taxon>
        <taxon>Tracheophyta</taxon>
        <taxon>Spermatophyta</taxon>
        <taxon>Magnoliopsida</taxon>
        <taxon>eudicotyledons</taxon>
        <taxon>Gunneridae</taxon>
        <taxon>Pentapetalae</taxon>
        <taxon>asterids</taxon>
        <taxon>lamiids</taxon>
        <taxon>Solanales</taxon>
        <taxon>Solanaceae</taxon>
        <taxon>Solanoideae</taxon>
        <taxon>Solaneae</taxon>
        <taxon>Solanum</taxon>
        <taxon>Solanum subgen. Lycopersicon</taxon>
    </lineage>
</organism>
<accession>A0A3Q7HFD3</accession>
<dbReference type="AlphaFoldDB" id="A0A3Q7HFD3"/>
<dbReference type="Proteomes" id="UP000004994">
    <property type="component" value="Chromosome 7"/>
</dbReference>
<evidence type="ECO:0000313" key="1">
    <source>
        <dbReference type="EnsemblPlants" id="Solyc07g064615.1.1"/>
    </source>
</evidence>
<evidence type="ECO:0000313" key="2">
    <source>
        <dbReference type="Proteomes" id="UP000004994"/>
    </source>
</evidence>
<protein>
    <submittedName>
        <fullName evidence="1">Uncharacterized protein</fullName>
    </submittedName>
</protein>
<dbReference type="InParanoid" id="A0A3Q7HFD3"/>
<sequence length="93" mass="10147">MDPQNKERKEVIKADKVKKLKKPTVIEDKSKDLAKESSIFCTRSLALLDTDGQGLLSKSMVPLSMASNIPFSIMRSKVDTLPAQNGGTPLSSI</sequence>